<dbReference type="PANTHER" id="PTHR30419">
    <property type="entry name" value="HTH-TYPE TRANSCRIPTIONAL REGULATOR YBHD"/>
    <property type="match status" value="1"/>
</dbReference>
<name>A0A142JH60_9BURK</name>
<evidence type="ECO:0000313" key="6">
    <source>
        <dbReference type="EMBL" id="AMR77422.1"/>
    </source>
</evidence>
<dbReference type="Proteomes" id="UP000075238">
    <property type="component" value="Chromosome 1"/>
</dbReference>
<protein>
    <submittedName>
        <fullName evidence="6">LysR family transcriptional regulator</fullName>
    </submittedName>
</protein>
<dbReference type="PROSITE" id="PS50931">
    <property type="entry name" value="HTH_LYSR"/>
    <property type="match status" value="1"/>
</dbReference>
<dbReference type="STRING" id="1796606.A2G96_06560"/>
<evidence type="ECO:0000256" key="1">
    <source>
        <dbReference type="ARBA" id="ARBA00009437"/>
    </source>
</evidence>
<dbReference type="InterPro" id="IPR036388">
    <property type="entry name" value="WH-like_DNA-bd_sf"/>
</dbReference>
<dbReference type="FunFam" id="1.10.10.10:FF:000001">
    <property type="entry name" value="LysR family transcriptional regulator"/>
    <property type="match status" value="1"/>
</dbReference>
<evidence type="ECO:0000313" key="7">
    <source>
        <dbReference type="Proteomes" id="UP000075238"/>
    </source>
</evidence>
<dbReference type="InterPro" id="IPR050950">
    <property type="entry name" value="HTH-type_LysR_regulators"/>
</dbReference>
<gene>
    <name evidence="6" type="ORF">A2G96_06560</name>
</gene>
<evidence type="ECO:0000256" key="2">
    <source>
        <dbReference type="ARBA" id="ARBA00023015"/>
    </source>
</evidence>
<dbReference type="GO" id="GO:0003700">
    <property type="term" value="F:DNA-binding transcription factor activity"/>
    <property type="evidence" value="ECO:0007669"/>
    <property type="project" value="InterPro"/>
</dbReference>
<evidence type="ECO:0000256" key="3">
    <source>
        <dbReference type="ARBA" id="ARBA00023125"/>
    </source>
</evidence>
<dbReference type="InterPro" id="IPR037405">
    <property type="entry name" value="GbpR_PBP2"/>
</dbReference>
<evidence type="ECO:0000256" key="4">
    <source>
        <dbReference type="ARBA" id="ARBA00023163"/>
    </source>
</evidence>
<dbReference type="Pfam" id="PF00126">
    <property type="entry name" value="HTH_1"/>
    <property type="match status" value="1"/>
</dbReference>
<keyword evidence="2" id="KW-0805">Transcription regulation</keyword>
<evidence type="ECO:0000259" key="5">
    <source>
        <dbReference type="PROSITE" id="PS50931"/>
    </source>
</evidence>
<dbReference type="AlphaFoldDB" id="A0A142JH60"/>
<sequence>MDNQPLPCNCRFGAKSLRFGMTLDLRQLLAFLAVCEHGSLGRAAAQLNVTQPALSRTIQRLEAQLDAPLFERYATGMVLTAYGEALLPHANLLRHEAEHATEAVRALRGLAAGTIRVGAVASVASVVLPEAIEAVLARWPGLRVRIVEGVGDFLADALLRREIDLAIGIALPENEEICAVADVAWSDSSFVVAAAGHALMARPALRLADTAGCRWVMPPRGTAPFDELQRLFARAGLAPPDIVAETRSIIALKALVARAGFLSWMAAPMYEAEQKAGMILPLPIEGARAPRRLAVYRRRHGILPAPAAKLLEQLRRLTSDVD</sequence>
<comment type="similarity">
    <text evidence="1">Belongs to the LysR transcriptional regulatory family.</text>
</comment>
<organism evidence="6 7">
    <name type="scientific">Cupriavidus nantongensis</name>
    <dbReference type="NCBI Taxonomy" id="1796606"/>
    <lineage>
        <taxon>Bacteria</taxon>
        <taxon>Pseudomonadati</taxon>
        <taxon>Pseudomonadota</taxon>
        <taxon>Betaproteobacteria</taxon>
        <taxon>Burkholderiales</taxon>
        <taxon>Burkholderiaceae</taxon>
        <taxon>Cupriavidus</taxon>
    </lineage>
</organism>
<dbReference type="Gene3D" id="1.10.10.10">
    <property type="entry name" value="Winged helix-like DNA-binding domain superfamily/Winged helix DNA-binding domain"/>
    <property type="match status" value="1"/>
</dbReference>
<dbReference type="SUPFAM" id="SSF46785">
    <property type="entry name" value="Winged helix' DNA-binding domain"/>
    <property type="match status" value="1"/>
</dbReference>
<keyword evidence="7" id="KW-1185">Reference proteome</keyword>
<dbReference type="InterPro" id="IPR036390">
    <property type="entry name" value="WH_DNA-bd_sf"/>
</dbReference>
<dbReference type="InterPro" id="IPR000847">
    <property type="entry name" value="LysR_HTH_N"/>
</dbReference>
<dbReference type="PANTHER" id="PTHR30419:SF8">
    <property type="entry name" value="NITROGEN ASSIMILATION TRANSCRIPTIONAL ACTIVATOR-RELATED"/>
    <property type="match status" value="1"/>
</dbReference>
<proteinExistence type="inferred from homology"/>
<accession>A0A142JH60</accession>
<dbReference type="OrthoDB" id="8437302at2"/>
<dbReference type="KEGG" id="cnan:A2G96_06560"/>
<dbReference type="Gene3D" id="3.40.190.290">
    <property type="match status" value="1"/>
</dbReference>
<keyword evidence="3" id="KW-0238">DNA-binding</keyword>
<dbReference type="EMBL" id="CP014844">
    <property type="protein sequence ID" value="AMR77422.1"/>
    <property type="molecule type" value="Genomic_DNA"/>
</dbReference>
<dbReference type="InterPro" id="IPR005119">
    <property type="entry name" value="LysR_subst-bd"/>
</dbReference>
<dbReference type="GO" id="GO:0003677">
    <property type="term" value="F:DNA binding"/>
    <property type="evidence" value="ECO:0007669"/>
    <property type="project" value="UniProtKB-KW"/>
</dbReference>
<feature type="domain" description="HTH lysR-type" evidence="5">
    <location>
        <begin position="23"/>
        <end position="80"/>
    </location>
</feature>
<dbReference type="GO" id="GO:0005829">
    <property type="term" value="C:cytosol"/>
    <property type="evidence" value="ECO:0007669"/>
    <property type="project" value="TreeGrafter"/>
</dbReference>
<reference evidence="6 7" key="1">
    <citation type="submission" date="2016-03" db="EMBL/GenBank/DDBJ databases">
        <title>Complete genome sequence of a novel chlorpyrifos degrading bacterium, Cupriavidus nantongensis sp. X1.</title>
        <authorList>
            <person name="Fang L."/>
        </authorList>
    </citation>
    <scope>NUCLEOTIDE SEQUENCE [LARGE SCALE GENOMIC DNA]</scope>
    <source>
        <strain evidence="6 7">X1</strain>
    </source>
</reference>
<dbReference type="PRINTS" id="PR00039">
    <property type="entry name" value="HTHLYSR"/>
</dbReference>
<dbReference type="SUPFAM" id="SSF53850">
    <property type="entry name" value="Periplasmic binding protein-like II"/>
    <property type="match status" value="1"/>
</dbReference>
<dbReference type="CDD" id="cd08435">
    <property type="entry name" value="PBP2_GbpR"/>
    <property type="match status" value="1"/>
</dbReference>
<keyword evidence="4" id="KW-0804">Transcription</keyword>
<dbReference type="Pfam" id="PF03466">
    <property type="entry name" value="LysR_substrate"/>
    <property type="match status" value="1"/>
</dbReference>